<keyword evidence="2" id="KW-1133">Transmembrane helix</keyword>
<comment type="similarity">
    <text evidence="1">Belongs to the peptidase A24 family.</text>
</comment>
<dbReference type="PANTHER" id="PTHR30487">
    <property type="entry name" value="TYPE 4 PREPILIN-LIKE PROTEINS LEADER PEPTIDE-PROCESSING ENZYME"/>
    <property type="match status" value="1"/>
</dbReference>
<keyword evidence="5" id="KW-1185">Reference proteome</keyword>
<dbReference type="GO" id="GO:0004190">
    <property type="term" value="F:aspartic-type endopeptidase activity"/>
    <property type="evidence" value="ECO:0007669"/>
    <property type="project" value="UniProtKB-EC"/>
</dbReference>
<keyword evidence="2" id="KW-0472">Membrane</keyword>
<dbReference type="InterPro" id="IPR000045">
    <property type="entry name" value="Prepilin_IV_endopep_pep"/>
</dbReference>
<evidence type="ECO:0000256" key="1">
    <source>
        <dbReference type="ARBA" id="ARBA00005801"/>
    </source>
</evidence>
<feature type="transmembrane region" description="Helical" evidence="2">
    <location>
        <begin position="36"/>
        <end position="57"/>
    </location>
</feature>
<keyword evidence="4" id="KW-0378">Hydrolase</keyword>
<accession>A0ABT3VQL3</accession>
<reference evidence="4 5" key="1">
    <citation type="submission" date="2022-11" db="EMBL/GenBank/DDBJ databases">
        <title>Biodiversity and phylogenetic relationships of bacteria.</title>
        <authorList>
            <person name="Machado R.A.R."/>
            <person name="Bhat A."/>
            <person name="Loulou A."/>
            <person name="Kallel S."/>
        </authorList>
    </citation>
    <scope>NUCLEOTIDE SEQUENCE [LARGE SCALE GENOMIC DNA]</scope>
    <source>
        <strain evidence="4 5">DSM 13975</strain>
    </source>
</reference>
<feature type="transmembrane region" description="Helical" evidence="2">
    <location>
        <begin position="63"/>
        <end position="87"/>
    </location>
</feature>
<dbReference type="Proteomes" id="UP001209916">
    <property type="component" value="Unassembled WGS sequence"/>
</dbReference>
<name>A0ABT3VQL3_9BURK</name>
<feature type="transmembrane region" description="Helical" evidence="2">
    <location>
        <begin position="108"/>
        <end position="129"/>
    </location>
</feature>
<dbReference type="EC" id="3.4.23.43" evidence="4"/>
<evidence type="ECO:0000313" key="5">
    <source>
        <dbReference type="Proteomes" id="UP001209916"/>
    </source>
</evidence>
<evidence type="ECO:0000259" key="3">
    <source>
        <dbReference type="Pfam" id="PF01478"/>
    </source>
</evidence>
<proteinExistence type="inferred from homology"/>
<organism evidence="4 5">
    <name type="scientific">Alcaligenes parafaecalis</name>
    <dbReference type="NCBI Taxonomy" id="171260"/>
    <lineage>
        <taxon>Bacteria</taxon>
        <taxon>Pseudomonadati</taxon>
        <taxon>Pseudomonadota</taxon>
        <taxon>Betaproteobacteria</taxon>
        <taxon>Burkholderiales</taxon>
        <taxon>Alcaligenaceae</taxon>
        <taxon>Alcaligenes</taxon>
    </lineage>
</organism>
<comment type="caution">
    <text evidence="4">The sequence shown here is derived from an EMBL/GenBank/DDBJ whole genome shotgun (WGS) entry which is preliminary data.</text>
</comment>
<sequence>MLMFDLITTSFIFILFFFSIQIVYRDLRFRKIPNSLLVFYCLTVLLHKIAVSVFYGLPLGWVAAWWDSLIGFAVALIVFYPIWLLRLMGAADVKLMAVLGLALGWKEAGMVVLFATVLAGLHALVLVLLPSLERKYGFALPGTRVKARSVPLGAWLALATMGWVWMQNQ</sequence>
<feature type="domain" description="Prepilin type IV endopeptidase peptidase" evidence="3">
    <location>
        <begin position="13"/>
        <end position="123"/>
    </location>
</feature>
<dbReference type="PANTHER" id="PTHR30487:SF0">
    <property type="entry name" value="PREPILIN LEADER PEPTIDASE_N-METHYLTRANSFERASE-RELATED"/>
    <property type="match status" value="1"/>
</dbReference>
<dbReference type="Pfam" id="PF01478">
    <property type="entry name" value="Peptidase_A24"/>
    <property type="match status" value="1"/>
</dbReference>
<protein>
    <submittedName>
        <fullName evidence="4">Prepilin peptidase</fullName>
        <ecNumber evidence="4">3.4.23.43</ecNumber>
    </submittedName>
</protein>
<keyword evidence="2" id="KW-0812">Transmembrane</keyword>
<dbReference type="EMBL" id="JAPKNA010000006">
    <property type="protein sequence ID" value="MCX5465842.1"/>
    <property type="molecule type" value="Genomic_DNA"/>
</dbReference>
<evidence type="ECO:0000313" key="4">
    <source>
        <dbReference type="EMBL" id="MCX5465842.1"/>
    </source>
</evidence>
<dbReference type="RefSeq" id="WP_266121620.1">
    <property type="nucleotide sequence ID" value="NZ_JAPKNA010000006.1"/>
</dbReference>
<feature type="transmembrane region" description="Helical" evidence="2">
    <location>
        <begin position="149"/>
        <end position="166"/>
    </location>
</feature>
<gene>
    <name evidence="4" type="ORF">OSH09_16785</name>
</gene>
<dbReference type="InterPro" id="IPR050882">
    <property type="entry name" value="Prepilin_peptidase/N-MTase"/>
</dbReference>
<feature type="transmembrane region" description="Helical" evidence="2">
    <location>
        <begin position="6"/>
        <end position="24"/>
    </location>
</feature>
<dbReference type="Gene3D" id="1.20.120.1220">
    <property type="match status" value="1"/>
</dbReference>
<evidence type="ECO:0000256" key="2">
    <source>
        <dbReference type="SAM" id="Phobius"/>
    </source>
</evidence>